<dbReference type="EMBL" id="AP022853">
    <property type="protein sequence ID" value="BCB26368.1"/>
    <property type="molecule type" value="Genomic_DNA"/>
</dbReference>
<dbReference type="AlphaFoldDB" id="A0A6F8V9I8"/>
<protein>
    <recommendedName>
        <fullName evidence="3">DUF2497 domain-containing protein</fullName>
    </recommendedName>
</protein>
<dbReference type="KEGG" id="slac:SKTS_12540"/>
<dbReference type="Proteomes" id="UP000502260">
    <property type="component" value="Chromosome"/>
</dbReference>
<organism evidence="1 2">
    <name type="scientific">Sulfurimicrobium lacus</name>
    <dbReference type="NCBI Taxonomy" id="2715678"/>
    <lineage>
        <taxon>Bacteria</taxon>
        <taxon>Pseudomonadati</taxon>
        <taxon>Pseudomonadota</taxon>
        <taxon>Betaproteobacteria</taxon>
        <taxon>Nitrosomonadales</taxon>
        <taxon>Sulfuricellaceae</taxon>
        <taxon>Sulfurimicrobium</taxon>
    </lineage>
</organism>
<evidence type="ECO:0000313" key="1">
    <source>
        <dbReference type="EMBL" id="BCB26368.1"/>
    </source>
</evidence>
<reference evidence="2" key="1">
    <citation type="submission" date="2020-03" db="EMBL/GenBank/DDBJ databases">
        <title>Complete genome sequence of sulfur-oxidizing bacterium skT11.</title>
        <authorList>
            <person name="Kanda M."/>
            <person name="Kojima H."/>
            <person name="Fukui M."/>
        </authorList>
    </citation>
    <scope>NUCLEOTIDE SEQUENCE [LARGE SCALE GENOMIC DNA]</scope>
    <source>
        <strain evidence="2">skT11</strain>
    </source>
</reference>
<gene>
    <name evidence="1" type="ORF">SKTS_12540</name>
</gene>
<evidence type="ECO:0008006" key="3">
    <source>
        <dbReference type="Google" id="ProtNLM"/>
    </source>
</evidence>
<keyword evidence="2" id="KW-1185">Reference proteome</keyword>
<sequence length="214" mass="23243">MSQQSGNLVHDDVLAKMDALLKKHHDALARGSVAEDFPVLTEVVKEPVDAIPVLTEVVEVALEAVPIADFEADSQGPYASPAPASLQEYSPWSYTDEAEQYAGGDVPPSVDDMSAAMAADVPSSEVCHPESSQPEEKALPLSSEALNQLDRRILEMLEQRLPAHIVEAVDKALPVVLEEFAMELESMVRDAVAQELRQQLAELLRQGQHGDVPE</sequence>
<evidence type="ECO:0000313" key="2">
    <source>
        <dbReference type="Proteomes" id="UP000502260"/>
    </source>
</evidence>
<dbReference type="RefSeq" id="WP_173061955.1">
    <property type="nucleotide sequence ID" value="NZ_AP022853.1"/>
</dbReference>
<accession>A0A6F8V9I8</accession>
<name>A0A6F8V9I8_9PROT</name>
<proteinExistence type="predicted"/>